<keyword evidence="4" id="KW-1185">Reference proteome</keyword>
<protein>
    <recommendedName>
        <fullName evidence="5">AMP-dependent synthetase</fullName>
    </recommendedName>
</protein>
<dbReference type="Proteomes" id="UP000189677">
    <property type="component" value="Chromosome"/>
</dbReference>
<dbReference type="InterPro" id="IPR050237">
    <property type="entry name" value="ATP-dep_AMP-bd_enzyme"/>
</dbReference>
<dbReference type="InterPro" id="IPR000873">
    <property type="entry name" value="AMP-dep_synth/lig_dom"/>
</dbReference>
<organism evidence="3 4">
    <name type="scientific">Streptomyces niveus</name>
    <name type="common">Streptomyces spheroides</name>
    <dbReference type="NCBI Taxonomy" id="193462"/>
    <lineage>
        <taxon>Bacteria</taxon>
        <taxon>Bacillati</taxon>
        <taxon>Actinomycetota</taxon>
        <taxon>Actinomycetes</taxon>
        <taxon>Kitasatosporales</taxon>
        <taxon>Streptomycetaceae</taxon>
        <taxon>Streptomyces</taxon>
    </lineage>
</organism>
<dbReference type="Gene3D" id="3.40.50.12780">
    <property type="entry name" value="N-terminal domain of ligase-like"/>
    <property type="match status" value="1"/>
</dbReference>
<dbReference type="Gene3D" id="3.30.300.30">
    <property type="match status" value="1"/>
</dbReference>
<reference evidence="3 4" key="1">
    <citation type="submission" date="2016-11" db="EMBL/GenBank/DDBJ databases">
        <title>Complete genome sequence of Streptomyces niveus SCSIO 3406.</title>
        <authorList>
            <person name="Zhu Q."/>
            <person name="Cheng W."/>
            <person name="Song Y."/>
            <person name="Li Q."/>
            <person name="Ju J."/>
        </authorList>
    </citation>
    <scope>NUCLEOTIDE SEQUENCE [LARGE SCALE GENOMIC DNA]</scope>
    <source>
        <strain evidence="3 4">SCSIO 3406</strain>
    </source>
</reference>
<name>A0A1U9QZA0_STRNV</name>
<proteinExistence type="predicted"/>
<dbReference type="RefSeq" id="WP_078078216.1">
    <property type="nucleotide sequence ID" value="NZ_CP018047.1"/>
</dbReference>
<evidence type="ECO:0000313" key="4">
    <source>
        <dbReference type="Proteomes" id="UP000189677"/>
    </source>
</evidence>
<dbReference type="OrthoDB" id="7055148at2"/>
<sequence length="453" mass="48745">MNWLWERLRGFGHREAVVGSGGAVAYAPLVDEVFAWREELAGAGVGRGSAVAVVGDTSVGTISLVLALIREGCVVVPLAPADPAPEARGARLDIVGVESVFEFSAPRDWRVHRRAATPGTDGHPLLSSLRETGEAGLVLFSSGSTGEVKAALHSFPRLLDRFRTAPTRASRSLQFMALDHIGGINTLFHSLSSGGTAVVETRRTAERICRAIEEHRAELLPTTPTFLNMLLISGAYKNHDLSSLRLITYGTEPMREVTLTHLADTFPGVRLKQTYGLTETGILPTRSRESGSLLMSVGGEGYETKIVDGTLWVRSAGSMLGYLNCPDPFDESGWLDTGDAVESADDGSLRIIGRRSQSINIGGEKVFPAHVENVLLQAPNVRDVVVEGRANAVTGQIVTALVEVVEPEDARQMAKRLRAHCATVLAPHQVPAVITQAKEQLHGSRFKRQGRTA</sequence>
<dbReference type="EMBL" id="CP018047">
    <property type="protein sequence ID" value="AQU69564.1"/>
    <property type="molecule type" value="Genomic_DNA"/>
</dbReference>
<dbReference type="SUPFAM" id="SSF56801">
    <property type="entry name" value="Acetyl-CoA synthetase-like"/>
    <property type="match status" value="1"/>
</dbReference>
<gene>
    <name evidence="3" type="ORF">BBN63_28625</name>
</gene>
<dbReference type="InterPro" id="IPR020845">
    <property type="entry name" value="AMP-binding_CS"/>
</dbReference>
<dbReference type="PANTHER" id="PTHR43767:SF1">
    <property type="entry name" value="NONRIBOSOMAL PEPTIDE SYNTHASE PES1 (EUROFUNG)-RELATED"/>
    <property type="match status" value="1"/>
</dbReference>
<dbReference type="AlphaFoldDB" id="A0A1U9QZA0"/>
<dbReference type="GO" id="GO:0016878">
    <property type="term" value="F:acid-thiol ligase activity"/>
    <property type="evidence" value="ECO:0007669"/>
    <property type="project" value="UniProtKB-ARBA"/>
</dbReference>
<dbReference type="InterPro" id="IPR042099">
    <property type="entry name" value="ANL_N_sf"/>
</dbReference>
<dbReference type="InterPro" id="IPR025110">
    <property type="entry name" value="AMP-bd_C"/>
</dbReference>
<evidence type="ECO:0008006" key="5">
    <source>
        <dbReference type="Google" id="ProtNLM"/>
    </source>
</evidence>
<dbReference type="Pfam" id="PF13193">
    <property type="entry name" value="AMP-binding_C"/>
    <property type="match status" value="1"/>
</dbReference>
<accession>A0A1U9QZA0</accession>
<dbReference type="PANTHER" id="PTHR43767">
    <property type="entry name" value="LONG-CHAIN-FATTY-ACID--COA LIGASE"/>
    <property type="match status" value="1"/>
</dbReference>
<evidence type="ECO:0000313" key="3">
    <source>
        <dbReference type="EMBL" id="AQU69564.1"/>
    </source>
</evidence>
<feature type="domain" description="AMP-dependent synthetase/ligase" evidence="1">
    <location>
        <begin position="5"/>
        <end position="323"/>
    </location>
</feature>
<dbReference type="PROSITE" id="PS00455">
    <property type="entry name" value="AMP_BINDING"/>
    <property type="match status" value="1"/>
</dbReference>
<evidence type="ECO:0000259" key="2">
    <source>
        <dbReference type="Pfam" id="PF13193"/>
    </source>
</evidence>
<dbReference type="Pfam" id="PF00501">
    <property type="entry name" value="AMP-binding"/>
    <property type="match status" value="1"/>
</dbReference>
<evidence type="ECO:0000259" key="1">
    <source>
        <dbReference type="Pfam" id="PF00501"/>
    </source>
</evidence>
<dbReference type="InterPro" id="IPR045851">
    <property type="entry name" value="AMP-bd_C_sf"/>
</dbReference>
<dbReference type="KEGG" id="snw:BBN63_28625"/>
<feature type="domain" description="AMP-binding enzyme C-terminal" evidence="2">
    <location>
        <begin position="371"/>
        <end position="436"/>
    </location>
</feature>
<dbReference type="CDD" id="cd04433">
    <property type="entry name" value="AFD_class_I"/>
    <property type="match status" value="1"/>
</dbReference>